<dbReference type="Gene3D" id="2.40.128.520">
    <property type="match status" value="1"/>
</dbReference>
<name>A0A7V4U2W4_CALAY</name>
<dbReference type="Proteomes" id="UP000885779">
    <property type="component" value="Unassembled WGS sequence"/>
</dbReference>
<reference evidence="3" key="1">
    <citation type="journal article" date="2020" name="mSystems">
        <title>Genome- and Community-Level Interaction Insights into Carbon Utilization and Element Cycling Functions of Hydrothermarchaeota in Hydrothermal Sediment.</title>
        <authorList>
            <person name="Zhou Z."/>
            <person name="Liu Y."/>
            <person name="Xu W."/>
            <person name="Pan J."/>
            <person name="Luo Z.H."/>
            <person name="Li M."/>
        </authorList>
    </citation>
    <scope>NUCLEOTIDE SEQUENCE [LARGE SCALE GENOMIC DNA]</scope>
    <source>
        <strain evidence="3">HyVt-577</strain>
    </source>
</reference>
<keyword evidence="1" id="KW-0732">Signal</keyword>
<dbReference type="PANTHER" id="PTHR36919:SF3">
    <property type="entry name" value="BLL5882 PROTEIN"/>
    <property type="match status" value="1"/>
</dbReference>
<proteinExistence type="predicted"/>
<evidence type="ECO:0000259" key="2">
    <source>
        <dbReference type="Pfam" id="PF09917"/>
    </source>
</evidence>
<feature type="signal peptide" evidence="1">
    <location>
        <begin position="1"/>
        <end position="23"/>
    </location>
</feature>
<feature type="chain" id="PRO_5031043856" evidence="1">
    <location>
        <begin position="24"/>
        <end position="148"/>
    </location>
</feature>
<evidence type="ECO:0000313" key="3">
    <source>
        <dbReference type="EMBL" id="HGY56933.1"/>
    </source>
</evidence>
<feature type="domain" description="DUF2147" evidence="2">
    <location>
        <begin position="30"/>
        <end position="146"/>
    </location>
</feature>
<dbReference type="Pfam" id="PF09917">
    <property type="entry name" value="DUF2147"/>
    <property type="match status" value="1"/>
</dbReference>
<protein>
    <submittedName>
        <fullName evidence="3">DUF2147 domain-containing protein</fullName>
    </submittedName>
</protein>
<dbReference type="PANTHER" id="PTHR36919">
    <property type="entry name" value="BLR1215 PROTEIN"/>
    <property type="match status" value="1"/>
</dbReference>
<evidence type="ECO:0000256" key="1">
    <source>
        <dbReference type="SAM" id="SignalP"/>
    </source>
</evidence>
<dbReference type="EMBL" id="DRQG01000140">
    <property type="protein sequence ID" value="HGY56933.1"/>
    <property type="molecule type" value="Genomic_DNA"/>
</dbReference>
<dbReference type="InterPro" id="IPR019223">
    <property type="entry name" value="DUF2147"/>
</dbReference>
<gene>
    <name evidence="3" type="ORF">ENK44_14590</name>
</gene>
<organism evidence="3">
    <name type="scientific">Caldithrix abyssi</name>
    <dbReference type="NCBI Taxonomy" id="187145"/>
    <lineage>
        <taxon>Bacteria</taxon>
        <taxon>Pseudomonadati</taxon>
        <taxon>Calditrichota</taxon>
        <taxon>Calditrichia</taxon>
        <taxon>Calditrichales</taxon>
        <taxon>Calditrichaceae</taxon>
        <taxon>Caldithrix</taxon>
    </lineage>
</organism>
<dbReference type="AlphaFoldDB" id="A0A7V4U2W4"/>
<accession>A0A7V4U2W4</accession>
<sequence length="148" mass="17153">MHSSLKILSAVLVFISFNGLLNAQDNSIVGRWKTIDDETGEPKSIVSIYERDGKYYGRIDSLFRKPGEDPDPICDKCPEDDPRYKQKTIGMEIIKDMVKDGDEYVDGTILDPKKGKIYNCKLWIEDGKLMVRGYILFLYRTQTWYRVD</sequence>
<comment type="caution">
    <text evidence="3">The sequence shown here is derived from an EMBL/GenBank/DDBJ whole genome shotgun (WGS) entry which is preliminary data.</text>
</comment>